<evidence type="ECO:0000256" key="4">
    <source>
        <dbReference type="ARBA" id="ARBA00023136"/>
    </source>
</evidence>
<feature type="transmembrane region" description="Helical" evidence="5">
    <location>
        <begin position="65"/>
        <end position="85"/>
    </location>
</feature>
<dbReference type="EMBL" id="CP035806">
    <property type="protein sequence ID" value="QBE48863.1"/>
    <property type="molecule type" value="Genomic_DNA"/>
</dbReference>
<dbReference type="Proteomes" id="UP000289260">
    <property type="component" value="Chromosome"/>
</dbReference>
<sequence length="306" mass="32203">MLTREAARAYFALQAVAGAAWWVAVFAVPAVREATLGGLDPALMAVFDLPLFVGASALAATGLRWAVWIAAPWTALVAGGMALYATGTERAGWGALLMIAATIGSAAAALLVLSGRIPSERMLVGPFAFRAAPSTTARGRVGRTGAQIVVFWGLFLIVFPLAIVAIEQRWGLHLDAPPAARVSGAVLLVAASALGIWSALAMSLRGEGTPLPAAMPHRLVVSGPYRYVRNPMALAGIAQGVAVGLMLGSWLVVLYALAGSLFWNRIVRPLEEADLQARFGAEFAAYRDRVACWIPRPRRSVRPPAG</sequence>
<keyword evidence="6" id="KW-0489">Methyltransferase</keyword>
<dbReference type="KEGG" id="ltr:EVS81_08470"/>
<gene>
    <name evidence="6" type="ORF">EVS81_08470</name>
</gene>
<accession>A0A4P6KF52</accession>
<feature type="transmembrane region" description="Helical" evidence="5">
    <location>
        <begin position="178"/>
        <end position="200"/>
    </location>
</feature>
<organism evidence="6 7">
    <name type="scientific">Leucobacter triazinivorans</name>
    <dbReference type="NCBI Taxonomy" id="1784719"/>
    <lineage>
        <taxon>Bacteria</taxon>
        <taxon>Bacillati</taxon>
        <taxon>Actinomycetota</taxon>
        <taxon>Actinomycetes</taxon>
        <taxon>Micrococcales</taxon>
        <taxon>Microbacteriaceae</taxon>
        <taxon>Leucobacter</taxon>
    </lineage>
</organism>
<evidence type="ECO:0000256" key="2">
    <source>
        <dbReference type="ARBA" id="ARBA00022692"/>
    </source>
</evidence>
<dbReference type="Gene3D" id="1.20.120.1630">
    <property type="match status" value="1"/>
</dbReference>
<feature type="transmembrane region" description="Helical" evidence="5">
    <location>
        <begin position="9"/>
        <end position="30"/>
    </location>
</feature>
<feature type="transmembrane region" description="Helical" evidence="5">
    <location>
        <begin position="42"/>
        <end position="60"/>
    </location>
</feature>
<keyword evidence="4 5" id="KW-0472">Membrane</keyword>
<dbReference type="GO" id="GO:0032259">
    <property type="term" value="P:methylation"/>
    <property type="evidence" value="ECO:0007669"/>
    <property type="project" value="UniProtKB-KW"/>
</dbReference>
<name>A0A4P6KF52_9MICO</name>
<dbReference type="PANTHER" id="PTHR12714:SF24">
    <property type="entry name" value="SLR1182 PROTEIN"/>
    <property type="match status" value="1"/>
</dbReference>
<dbReference type="Pfam" id="PF04191">
    <property type="entry name" value="PEMT"/>
    <property type="match status" value="1"/>
</dbReference>
<keyword evidence="2 5" id="KW-0812">Transmembrane</keyword>
<comment type="subcellular location">
    <subcellularLocation>
        <location evidence="1">Endomembrane system</location>
        <topology evidence="1">Multi-pass membrane protein</topology>
    </subcellularLocation>
</comment>
<proteinExistence type="predicted"/>
<dbReference type="RefSeq" id="WP_130109998.1">
    <property type="nucleotide sequence ID" value="NZ_CP035806.1"/>
</dbReference>
<evidence type="ECO:0000313" key="6">
    <source>
        <dbReference type="EMBL" id="QBE48863.1"/>
    </source>
</evidence>
<dbReference type="OrthoDB" id="941586at2"/>
<feature type="transmembrane region" description="Helical" evidence="5">
    <location>
        <begin position="91"/>
        <end position="113"/>
    </location>
</feature>
<evidence type="ECO:0000313" key="7">
    <source>
        <dbReference type="Proteomes" id="UP000289260"/>
    </source>
</evidence>
<dbReference type="GO" id="GO:0012505">
    <property type="term" value="C:endomembrane system"/>
    <property type="evidence" value="ECO:0007669"/>
    <property type="project" value="UniProtKB-SubCell"/>
</dbReference>
<keyword evidence="3 5" id="KW-1133">Transmembrane helix</keyword>
<dbReference type="InterPro" id="IPR007318">
    <property type="entry name" value="Phopholipid_MeTrfase"/>
</dbReference>
<dbReference type="GO" id="GO:0008168">
    <property type="term" value="F:methyltransferase activity"/>
    <property type="evidence" value="ECO:0007669"/>
    <property type="project" value="UniProtKB-KW"/>
</dbReference>
<protein>
    <submittedName>
        <fullName evidence="6">Isoprenylcysteine carboxylmethyltransferase family protein</fullName>
    </submittedName>
</protein>
<reference evidence="6 7" key="1">
    <citation type="submission" date="2019-02" db="EMBL/GenBank/DDBJ databases">
        <authorList>
            <person name="Sun L."/>
            <person name="Pan D."/>
            <person name="Wu X."/>
        </authorList>
    </citation>
    <scope>NUCLEOTIDE SEQUENCE [LARGE SCALE GENOMIC DNA]</scope>
    <source>
        <strain evidence="6 7">JW-1</strain>
    </source>
</reference>
<evidence type="ECO:0000256" key="3">
    <source>
        <dbReference type="ARBA" id="ARBA00022989"/>
    </source>
</evidence>
<evidence type="ECO:0000256" key="1">
    <source>
        <dbReference type="ARBA" id="ARBA00004127"/>
    </source>
</evidence>
<feature type="transmembrane region" description="Helical" evidence="5">
    <location>
        <begin position="232"/>
        <end position="258"/>
    </location>
</feature>
<keyword evidence="7" id="KW-1185">Reference proteome</keyword>
<feature type="transmembrane region" description="Helical" evidence="5">
    <location>
        <begin position="148"/>
        <end position="166"/>
    </location>
</feature>
<dbReference type="PANTHER" id="PTHR12714">
    <property type="entry name" value="PROTEIN-S ISOPRENYLCYSTEINE O-METHYLTRANSFERASE"/>
    <property type="match status" value="1"/>
</dbReference>
<keyword evidence="6" id="KW-0808">Transferase</keyword>
<evidence type="ECO:0000256" key="5">
    <source>
        <dbReference type="SAM" id="Phobius"/>
    </source>
</evidence>
<dbReference type="AlphaFoldDB" id="A0A4P6KF52"/>